<dbReference type="Proteomes" id="UP000054630">
    <property type="component" value="Unassembled WGS sequence"/>
</dbReference>
<dbReference type="AlphaFoldDB" id="A0A0V0S7Z8"/>
<evidence type="ECO:0000313" key="2">
    <source>
        <dbReference type="Proteomes" id="UP000054630"/>
    </source>
</evidence>
<comment type="caution">
    <text evidence="1">The sequence shown here is derived from an EMBL/GenBank/DDBJ whole genome shotgun (WGS) entry which is preliminary data.</text>
</comment>
<dbReference type="EMBL" id="JYDL01000028">
    <property type="protein sequence ID" value="KRX22880.1"/>
    <property type="molecule type" value="Genomic_DNA"/>
</dbReference>
<sequence>MLHAGACRSAISVRECRQAPSNQEVGRGQRELVLRSTGNERERTVIDSSLNLAQYRLKLIESQQTSSNCLPKGQLHRSQYTLPVSLAPGGVFQ</sequence>
<dbReference type="OrthoDB" id="10460282at2759"/>
<protein>
    <submittedName>
        <fullName evidence="1">Uncharacterized protein</fullName>
    </submittedName>
</protein>
<evidence type="ECO:0000313" key="1">
    <source>
        <dbReference type="EMBL" id="KRX22880.1"/>
    </source>
</evidence>
<accession>A0A0V0S7Z8</accession>
<keyword evidence="2" id="KW-1185">Reference proteome</keyword>
<gene>
    <name evidence="1" type="ORF">T07_422</name>
</gene>
<name>A0A0V0S7Z8_9BILA</name>
<organism evidence="1 2">
    <name type="scientific">Trichinella nelsoni</name>
    <dbReference type="NCBI Taxonomy" id="6336"/>
    <lineage>
        <taxon>Eukaryota</taxon>
        <taxon>Metazoa</taxon>
        <taxon>Ecdysozoa</taxon>
        <taxon>Nematoda</taxon>
        <taxon>Enoplea</taxon>
        <taxon>Dorylaimia</taxon>
        <taxon>Trichinellida</taxon>
        <taxon>Trichinellidae</taxon>
        <taxon>Trichinella</taxon>
    </lineage>
</organism>
<reference evidence="1 2" key="1">
    <citation type="submission" date="2015-01" db="EMBL/GenBank/DDBJ databases">
        <title>Evolution of Trichinella species and genotypes.</title>
        <authorList>
            <person name="Korhonen P.K."/>
            <person name="Edoardo P."/>
            <person name="Giuseppe L.R."/>
            <person name="Gasser R.B."/>
        </authorList>
    </citation>
    <scope>NUCLEOTIDE SEQUENCE [LARGE SCALE GENOMIC DNA]</scope>
    <source>
        <strain evidence="1">ISS37</strain>
    </source>
</reference>
<proteinExistence type="predicted"/>